<reference evidence="2" key="1">
    <citation type="journal article" date="2016" name="Sci. Rep.">
        <title>Molecular characterization of firefly nuptial gifts: a multi-omics approach sheds light on postcopulatory sexual selection.</title>
        <authorList>
            <person name="Al-Wathiqui N."/>
            <person name="Fallon T.R."/>
            <person name="South A."/>
            <person name="Weng J.K."/>
            <person name="Lewis S.M."/>
        </authorList>
    </citation>
    <scope>NUCLEOTIDE SEQUENCE</scope>
</reference>
<accession>A0A1Y1L6Q6</accession>
<feature type="region of interest" description="Disordered" evidence="1">
    <location>
        <begin position="1"/>
        <end position="27"/>
    </location>
</feature>
<evidence type="ECO:0000313" key="2">
    <source>
        <dbReference type="EMBL" id="JAV68491.1"/>
    </source>
</evidence>
<name>A0A1Y1L6Q6_PHOPY</name>
<protein>
    <submittedName>
        <fullName evidence="2">Uncharacterized protein</fullName>
    </submittedName>
</protein>
<proteinExistence type="predicted"/>
<dbReference type="EMBL" id="GEZM01065381">
    <property type="protein sequence ID" value="JAV68491.1"/>
    <property type="molecule type" value="Transcribed_RNA"/>
</dbReference>
<organism evidence="2">
    <name type="scientific">Photinus pyralis</name>
    <name type="common">Common eastern firefly</name>
    <name type="synonym">Lampyris pyralis</name>
    <dbReference type="NCBI Taxonomy" id="7054"/>
    <lineage>
        <taxon>Eukaryota</taxon>
        <taxon>Metazoa</taxon>
        <taxon>Ecdysozoa</taxon>
        <taxon>Arthropoda</taxon>
        <taxon>Hexapoda</taxon>
        <taxon>Insecta</taxon>
        <taxon>Pterygota</taxon>
        <taxon>Neoptera</taxon>
        <taxon>Endopterygota</taxon>
        <taxon>Coleoptera</taxon>
        <taxon>Polyphaga</taxon>
        <taxon>Elateriformia</taxon>
        <taxon>Elateroidea</taxon>
        <taxon>Lampyridae</taxon>
        <taxon>Lampyrinae</taxon>
        <taxon>Photinus</taxon>
    </lineage>
</organism>
<evidence type="ECO:0000256" key="1">
    <source>
        <dbReference type="SAM" id="MobiDB-lite"/>
    </source>
</evidence>
<sequence>MLGTEVSPEVHNLPRPETNQNPCSSDAEPLDTVVGALVGVTELLFSLAEVVHFLDDFLGQFLDTAEFSLNGLELLGGLDGAPVFGVGADVYVEFDMARGRVGSAGA</sequence>
<dbReference type="AlphaFoldDB" id="A0A1Y1L6Q6"/>